<dbReference type="GO" id="GO:0005886">
    <property type="term" value="C:plasma membrane"/>
    <property type="evidence" value="ECO:0007669"/>
    <property type="project" value="UniProtKB-SubCell"/>
</dbReference>
<name>A0A0R2HAF8_9FIRM</name>
<evidence type="ECO:0000256" key="1">
    <source>
        <dbReference type="ARBA" id="ARBA00010692"/>
    </source>
</evidence>
<comment type="similarity">
    <text evidence="1 2">Belongs to the BioY family.</text>
</comment>
<dbReference type="EMBL" id="JQBL01000018">
    <property type="protein sequence ID" value="KRN49889.1"/>
    <property type="molecule type" value="Genomic_DNA"/>
</dbReference>
<dbReference type="PATRIC" id="fig|1410657.5.peg.615"/>
<proteinExistence type="inferred from homology"/>
<keyword evidence="2" id="KW-0813">Transport</keyword>
<evidence type="ECO:0000256" key="2">
    <source>
        <dbReference type="PIRNR" id="PIRNR016661"/>
    </source>
</evidence>
<gene>
    <name evidence="4" type="ORF">IV49_GL000590</name>
</gene>
<accession>A0A0R2HAF8</accession>
<protein>
    <recommendedName>
        <fullName evidence="2">Biotin transporter</fullName>
    </recommendedName>
</protein>
<feature type="transmembrane region" description="Helical" evidence="3">
    <location>
        <begin position="139"/>
        <end position="160"/>
    </location>
</feature>
<dbReference type="GO" id="GO:0015225">
    <property type="term" value="F:biotin transmembrane transporter activity"/>
    <property type="evidence" value="ECO:0007669"/>
    <property type="project" value="UniProtKB-UniRule"/>
</dbReference>
<dbReference type="PIRSF" id="PIRSF016661">
    <property type="entry name" value="BioY"/>
    <property type="match status" value="1"/>
</dbReference>
<feature type="transmembrane region" description="Helical" evidence="3">
    <location>
        <begin position="85"/>
        <end position="102"/>
    </location>
</feature>
<dbReference type="Pfam" id="PF02632">
    <property type="entry name" value="BioY"/>
    <property type="match status" value="1"/>
</dbReference>
<keyword evidence="3" id="KW-1133">Transmembrane helix</keyword>
<dbReference type="Proteomes" id="UP000051841">
    <property type="component" value="Unassembled WGS sequence"/>
</dbReference>
<dbReference type="Gene3D" id="1.10.1760.20">
    <property type="match status" value="1"/>
</dbReference>
<keyword evidence="2 3" id="KW-0472">Membrane</keyword>
<dbReference type="RefSeq" id="WP_051654412.1">
    <property type="nucleotide sequence ID" value="NZ_JNKN01000022.1"/>
</dbReference>
<comment type="subcellular location">
    <subcellularLocation>
        <location evidence="2">Cell membrane</location>
        <topology evidence="2">Multi-pass membrane protein</topology>
    </subcellularLocation>
</comment>
<comment type="caution">
    <text evidence="4">The sequence shown here is derived from an EMBL/GenBank/DDBJ whole genome shotgun (WGS) entry which is preliminary data.</text>
</comment>
<feature type="transmembrane region" description="Helical" evidence="3">
    <location>
        <begin position="60"/>
        <end position="79"/>
    </location>
</feature>
<keyword evidence="3" id="KW-0812">Transmembrane</keyword>
<sequence length="184" mass="19863">MKLETKEMVQCALFVCLIAVFAQISIQLPTRVPITMQTLAIYFIALTSSRRVTLISTSLYILMGAIGLSVFSGFSGGVAALVGPAGGFLFSFPIMAYLINLIAGEKESYVRWGLALLVGSIVCYTIGTVYFVFVTKSSIIVALTACVIPFLPGDLAKVIVSVMLAKKLKRFVYQNKKVSLNSAN</sequence>
<dbReference type="PANTHER" id="PTHR34295:SF1">
    <property type="entry name" value="BIOTIN TRANSPORTER BIOY"/>
    <property type="match status" value="1"/>
</dbReference>
<feature type="transmembrane region" description="Helical" evidence="3">
    <location>
        <begin position="114"/>
        <end position="133"/>
    </location>
</feature>
<evidence type="ECO:0000313" key="4">
    <source>
        <dbReference type="EMBL" id="KRN49889.1"/>
    </source>
</evidence>
<keyword evidence="2" id="KW-1003">Cell membrane</keyword>
<dbReference type="PANTHER" id="PTHR34295">
    <property type="entry name" value="BIOTIN TRANSPORTER BIOY"/>
    <property type="match status" value="1"/>
</dbReference>
<evidence type="ECO:0000256" key="3">
    <source>
        <dbReference type="SAM" id="Phobius"/>
    </source>
</evidence>
<keyword evidence="5" id="KW-1185">Reference proteome</keyword>
<dbReference type="AlphaFoldDB" id="A0A0R2HAF8"/>
<reference evidence="4 5" key="1">
    <citation type="journal article" date="2015" name="Genome Announc.">
        <title>Expanding the biotechnology potential of lactobacilli through comparative genomics of 213 strains and associated genera.</title>
        <authorList>
            <person name="Sun Z."/>
            <person name="Harris H.M."/>
            <person name="McCann A."/>
            <person name="Guo C."/>
            <person name="Argimon S."/>
            <person name="Zhang W."/>
            <person name="Yang X."/>
            <person name="Jeffery I.B."/>
            <person name="Cooney J.C."/>
            <person name="Kagawa T.F."/>
            <person name="Liu W."/>
            <person name="Song Y."/>
            <person name="Salvetti E."/>
            <person name="Wrobel A."/>
            <person name="Rasinkangas P."/>
            <person name="Parkhill J."/>
            <person name="Rea M.C."/>
            <person name="O'Sullivan O."/>
            <person name="Ritari J."/>
            <person name="Douillard F.P."/>
            <person name="Paul Ross R."/>
            <person name="Yang R."/>
            <person name="Briner A.E."/>
            <person name="Felis G.E."/>
            <person name="de Vos W.M."/>
            <person name="Barrangou R."/>
            <person name="Klaenhammer T.R."/>
            <person name="Caufield P.W."/>
            <person name="Cui Y."/>
            <person name="Zhang H."/>
            <person name="O'Toole P.W."/>
        </authorList>
    </citation>
    <scope>NUCLEOTIDE SEQUENCE [LARGE SCALE GENOMIC DNA]</scope>
    <source>
        <strain evidence="4 5">DSM 20405</strain>
    </source>
</reference>
<organism evidence="4 5">
    <name type="scientific">Kandleria vitulina DSM 20405</name>
    <dbReference type="NCBI Taxonomy" id="1410657"/>
    <lineage>
        <taxon>Bacteria</taxon>
        <taxon>Bacillati</taxon>
        <taxon>Bacillota</taxon>
        <taxon>Erysipelotrichia</taxon>
        <taxon>Erysipelotrichales</taxon>
        <taxon>Coprobacillaceae</taxon>
        <taxon>Kandleria</taxon>
    </lineage>
</organism>
<evidence type="ECO:0000313" key="5">
    <source>
        <dbReference type="Proteomes" id="UP000051841"/>
    </source>
</evidence>
<dbReference type="InterPro" id="IPR003784">
    <property type="entry name" value="BioY"/>
</dbReference>